<reference evidence="3 4" key="1">
    <citation type="submission" date="2024-04" db="EMBL/GenBank/DDBJ databases">
        <title>Arthrobacter sp. from Plains bison fecal sample.</title>
        <authorList>
            <person name="Ruzzini A."/>
        </authorList>
    </citation>
    <scope>NUCLEOTIDE SEQUENCE [LARGE SCALE GENOMIC DNA]</scope>
    <source>
        <strain evidence="3 4">EINP1</strain>
    </source>
</reference>
<dbReference type="Gene3D" id="3.60.15.10">
    <property type="entry name" value="Ribonuclease Z/Hydroxyacylglutathione hydrolase-like"/>
    <property type="match status" value="1"/>
</dbReference>
<organism evidence="3 4">
    <name type="scientific">Arthrobacter citreus</name>
    <dbReference type="NCBI Taxonomy" id="1670"/>
    <lineage>
        <taxon>Bacteria</taxon>
        <taxon>Bacillati</taxon>
        <taxon>Actinomycetota</taxon>
        <taxon>Actinomycetes</taxon>
        <taxon>Micrococcales</taxon>
        <taxon>Micrococcaceae</taxon>
        <taxon>Arthrobacter</taxon>
    </lineage>
</organism>
<gene>
    <name evidence="3" type="ORF">AAE021_07100</name>
</gene>
<sequence length="289" mass="32532">MSTETVHSTGPVARPLPTQWIHGSESSKHNADPDVQVHWYDADSVVLRQNMAINYEAPFLFLLFGSERVVLLDTGATVSQQHFPLRTVVDGLIDSWMSRHSDVDPRYELLILHTHSHGDHTAGDAQFFDRTQTTLVPADITSAWHFLGLSDTSDKTKLDLGGRTLDILATPGHDAAAVTFYDPRTGILFTGDTVYRGRLYINDWQAFSRSIDRLIEFCQSHPVTYVLGCHIEMTSTSGLDYPVRTTYQPDEPPLELRVEHLHKLRSALDAAGPEPVRAIWDEFILWPTQ</sequence>
<keyword evidence="4" id="KW-1185">Reference proteome</keyword>
<dbReference type="Proteomes" id="UP001448858">
    <property type="component" value="Chromosome"/>
</dbReference>
<accession>A0ABZ2ZYN9</accession>
<evidence type="ECO:0000259" key="2">
    <source>
        <dbReference type="SMART" id="SM00849"/>
    </source>
</evidence>
<feature type="region of interest" description="Disordered" evidence="1">
    <location>
        <begin position="1"/>
        <end position="30"/>
    </location>
</feature>
<dbReference type="InterPro" id="IPR050855">
    <property type="entry name" value="NDM-1-like"/>
</dbReference>
<dbReference type="PANTHER" id="PTHR42951:SF4">
    <property type="entry name" value="ACYL-COENZYME A THIOESTERASE MBLAC2"/>
    <property type="match status" value="1"/>
</dbReference>
<dbReference type="EMBL" id="CP151657">
    <property type="protein sequence ID" value="WZP17317.1"/>
    <property type="molecule type" value="Genomic_DNA"/>
</dbReference>
<evidence type="ECO:0000256" key="1">
    <source>
        <dbReference type="SAM" id="MobiDB-lite"/>
    </source>
</evidence>
<dbReference type="SUPFAM" id="SSF56281">
    <property type="entry name" value="Metallo-hydrolase/oxidoreductase"/>
    <property type="match status" value="1"/>
</dbReference>
<evidence type="ECO:0000313" key="3">
    <source>
        <dbReference type="EMBL" id="WZP17317.1"/>
    </source>
</evidence>
<dbReference type="InterPro" id="IPR036866">
    <property type="entry name" value="RibonucZ/Hydroxyglut_hydro"/>
</dbReference>
<proteinExistence type="predicted"/>
<dbReference type="SMART" id="SM00849">
    <property type="entry name" value="Lactamase_B"/>
    <property type="match status" value="1"/>
</dbReference>
<protein>
    <submittedName>
        <fullName evidence="3">MBL fold metallo-hydrolase</fullName>
    </submittedName>
</protein>
<dbReference type="Pfam" id="PF00753">
    <property type="entry name" value="Lactamase_B"/>
    <property type="match status" value="1"/>
</dbReference>
<feature type="domain" description="Metallo-beta-lactamase" evidence="2">
    <location>
        <begin position="57"/>
        <end position="230"/>
    </location>
</feature>
<dbReference type="RefSeq" id="WP_342024914.1">
    <property type="nucleotide sequence ID" value="NZ_CP151657.1"/>
</dbReference>
<evidence type="ECO:0000313" key="4">
    <source>
        <dbReference type="Proteomes" id="UP001448858"/>
    </source>
</evidence>
<name>A0ABZ2ZYN9_9MICC</name>
<dbReference type="PANTHER" id="PTHR42951">
    <property type="entry name" value="METALLO-BETA-LACTAMASE DOMAIN-CONTAINING"/>
    <property type="match status" value="1"/>
</dbReference>
<dbReference type="InterPro" id="IPR001279">
    <property type="entry name" value="Metallo-B-lactamas"/>
</dbReference>